<feature type="binding site" evidence="17">
    <location>
        <begin position="104"/>
        <end position="108"/>
    </location>
    <ligand>
        <name>NAD(+)</name>
        <dbReference type="ChEBI" id="CHEBI:57540"/>
    </ligand>
</feature>
<dbReference type="UniPathway" id="UPA00053">
    <property type="reaction ID" value="UER00085"/>
</dbReference>
<comment type="cofactor">
    <cofactor evidence="17">
        <name>Co(2+)</name>
        <dbReference type="ChEBI" id="CHEBI:48828"/>
    </cofactor>
    <cofactor evidence="17">
        <name>Zn(2+)</name>
        <dbReference type="ChEBI" id="CHEBI:29105"/>
    </cofactor>
    <text evidence="17">Binds 1 divalent metal cation per subunit. Can use either Co(2+) or Zn(2+).</text>
</comment>
<keyword evidence="12 17" id="KW-0862">Zinc</keyword>
<protein>
    <recommendedName>
        <fullName evidence="7 17">3-dehydroquinate synthase</fullName>
        <shortName evidence="17">DHQS</shortName>
        <ecNumber evidence="6 17">4.2.3.4</ecNumber>
    </recommendedName>
</protein>
<comment type="similarity">
    <text evidence="5 17">Belongs to the sugar phosphate cyclases superfamily. Dehydroquinate synthase family.</text>
</comment>
<keyword evidence="8 17" id="KW-0963">Cytoplasm</keyword>
<dbReference type="EMBL" id="BONF01000032">
    <property type="protein sequence ID" value="GIF83890.1"/>
    <property type="molecule type" value="Genomic_DNA"/>
</dbReference>
<feature type="binding site" evidence="17">
    <location>
        <begin position="128"/>
        <end position="129"/>
    </location>
    <ligand>
        <name>NAD(+)</name>
        <dbReference type="ChEBI" id="CHEBI:57540"/>
    </ligand>
</feature>
<dbReference type="InterPro" id="IPR030960">
    <property type="entry name" value="DHQS/DOIS_N"/>
</dbReference>
<dbReference type="SUPFAM" id="SSF56796">
    <property type="entry name" value="Dehydroquinate synthase-like"/>
    <property type="match status" value="1"/>
</dbReference>
<evidence type="ECO:0000256" key="3">
    <source>
        <dbReference type="ARBA" id="ARBA00004496"/>
    </source>
</evidence>
<feature type="domain" description="3-dehydroquinate synthase C-terminal" evidence="19">
    <location>
        <begin position="180"/>
        <end position="322"/>
    </location>
</feature>
<dbReference type="GO" id="GO:0000166">
    <property type="term" value="F:nucleotide binding"/>
    <property type="evidence" value="ECO:0007669"/>
    <property type="project" value="UniProtKB-KW"/>
</dbReference>
<dbReference type="RefSeq" id="WP_203751309.1">
    <property type="nucleotide sequence ID" value="NZ_BONF01000032.1"/>
</dbReference>
<dbReference type="Pfam" id="PF01761">
    <property type="entry name" value="DHQ_synthase"/>
    <property type="match status" value="1"/>
</dbReference>
<feature type="binding site" evidence="17">
    <location>
        <position position="150"/>
    </location>
    <ligand>
        <name>NAD(+)</name>
        <dbReference type="ChEBI" id="CHEBI:57540"/>
    </ligand>
</feature>
<dbReference type="InterPro" id="IPR030963">
    <property type="entry name" value="DHQ_synth_fam"/>
</dbReference>
<feature type="binding site" evidence="17">
    <location>
        <position position="141"/>
    </location>
    <ligand>
        <name>NAD(+)</name>
        <dbReference type="ChEBI" id="CHEBI:57540"/>
    </ligand>
</feature>
<dbReference type="GO" id="GO:0009423">
    <property type="term" value="P:chorismate biosynthetic process"/>
    <property type="evidence" value="ECO:0007669"/>
    <property type="project" value="UniProtKB-UniRule"/>
</dbReference>
<dbReference type="Pfam" id="PF24621">
    <property type="entry name" value="DHQS_C"/>
    <property type="match status" value="1"/>
</dbReference>
<evidence type="ECO:0000256" key="9">
    <source>
        <dbReference type="ARBA" id="ARBA00022605"/>
    </source>
</evidence>
<evidence type="ECO:0000256" key="6">
    <source>
        <dbReference type="ARBA" id="ARBA00013031"/>
    </source>
</evidence>
<dbReference type="InterPro" id="IPR050071">
    <property type="entry name" value="Dehydroquinate_synthase"/>
</dbReference>
<keyword evidence="15 17" id="KW-0456">Lyase</keyword>
<reference evidence="20 21" key="1">
    <citation type="submission" date="2021-01" db="EMBL/GenBank/DDBJ databases">
        <title>Whole genome shotgun sequence of Catellatospora bangladeshensis NBRC 107357.</title>
        <authorList>
            <person name="Komaki H."/>
            <person name="Tamura T."/>
        </authorList>
    </citation>
    <scope>NUCLEOTIDE SEQUENCE [LARGE SCALE GENOMIC DNA]</scope>
    <source>
        <strain evidence="20 21">NBRC 107357</strain>
    </source>
</reference>
<keyword evidence="14 17" id="KW-0057">Aromatic amino acid biosynthesis</keyword>
<evidence type="ECO:0000256" key="1">
    <source>
        <dbReference type="ARBA" id="ARBA00001393"/>
    </source>
</evidence>
<comment type="cofactor">
    <cofactor evidence="2 17">
        <name>NAD(+)</name>
        <dbReference type="ChEBI" id="CHEBI:57540"/>
    </cofactor>
</comment>
<evidence type="ECO:0000256" key="11">
    <source>
        <dbReference type="ARBA" id="ARBA00022741"/>
    </source>
</evidence>
<sequence length="358" mass="37489">MPDLTRIPVGGERPYDVFVGPGVLAELPTVTKGADRAAVLYAPPVRGYAEQAAALLTGSGTEVVMVEVPDAEAGKSIAVAERCWDELGRASFTRNDVVVGVGGGAATDLAGFVAACWLRGVRWVPVSTSINGMVDAAVGGKTGVNTAAGKNLVGAFHPPAGVLCATDALATLPREQLLAGMAEVVKGGFIADPMILDLIERDPAAAVDPAGPVLRELIERKIAVKARVVGEDLREAGLREILNYGHTLGHAIERREQYRWSHGHAVSVGLVYAARLSVLTGRLDEATEARHAAILSSLGLPVSYPADAWDELRATMSVDKKARGRALRFVLLDGLAQPVTVPVDDEALLAAAYRSVAA</sequence>
<proteinExistence type="inferred from homology"/>
<comment type="pathway">
    <text evidence="4 17">Metabolic intermediate biosynthesis; chorismate biosynthesis; chorismate from D-erythrose 4-phosphate and phosphoenolpyruvate: step 2/7.</text>
</comment>
<accession>A0A8J3NJX2</accession>
<dbReference type="Proteomes" id="UP000601223">
    <property type="component" value="Unassembled WGS sequence"/>
</dbReference>
<comment type="caution">
    <text evidence="20">The sequence shown here is derived from an EMBL/GenBank/DDBJ whole genome shotgun (WGS) entry which is preliminary data.</text>
</comment>
<evidence type="ECO:0000256" key="10">
    <source>
        <dbReference type="ARBA" id="ARBA00022723"/>
    </source>
</evidence>
<dbReference type="PIRSF" id="PIRSF001455">
    <property type="entry name" value="DHQ_synth"/>
    <property type="match status" value="1"/>
</dbReference>
<evidence type="ECO:0000256" key="15">
    <source>
        <dbReference type="ARBA" id="ARBA00023239"/>
    </source>
</evidence>
<evidence type="ECO:0000256" key="8">
    <source>
        <dbReference type="ARBA" id="ARBA00022490"/>
    </source>
</evidence>
<evidence type="ECO:0000259" key="18">
    <source>
        <dbReference type="Pfam" id="PF01761"/>
    </source>
</evidence>
<dbReference type="GO" id="GO:0005737">
    <property type="term" value="C:cytoplasm"/>
    <property type="evidence" value="ECO:0007669"/>
    <property type="project" value="UniProtKB-SubCell"/>
</dbReference>
<feature type="binding site" evidence="17">
    <location>
        <position position="262"/>
    </location>
    <ligand>
        <name>Zn(2+)</name>
        <dbReference type="ChEBI" id="CHEBI:29105"/>
    </ligand>
</feature>
<evidence type="ECO:0000313" key="20">
    <source>
        <dbReference type="EMBL" id="GIF83890.1"/>
    </source>
</evidence>
<comment type="subcellular location">
    <subcellularLocation>
        <location evidence="3 17">Cytoplasm</location>
    </subcellularLocation>
</comment>
<dbReference type="NCBIfam" id="TIGR01357">
    <property type="entry name" value="aroB"/>
    <property type="match status" value="1"/>
</dbReference>
<dbReference type="CDD" id="cd08195">
    <property type="entry name" value="DHQS"/>
    <property type="match status" value="1"/>
</dbReference>
<evidence type="ECO:0000256" key="14">
    <source>
        <dbReference type="ARBA" id="ARBA00023141"/>
    </source>
</evidence>
<feature type="domain" description="3-dehydroquinate synthase N-terminal" evidence="18">
    <location>
        <begin position="66"/>
        <end position="177"/>
    </location>
</feature>
<evidence type="ECO:0000256" key="13">
    <source>
        <dbReference type="ARBA" id="ARBA00023027"/>
    </source>
</evidence>
<dbReference type="Gene3D" id="3.40.50.1970">
    <property type="match status" value="1"/>
</dbReference>
<evidence type="ECO:0000256" key="5">
    <source>
        <dbReference type="ARBA" id="ARBA00005412"/>
    </source>
</evidence>
<evidence type="ECO:0000256" key="7">
    <source>
        <dbReference type="ARBA" id="ARBA00017684"/>
    </source>
</evidence>
<dbReference type="AlphaFoldDB" id="A0A8J3NJX2"/>
<feature type="binding site" evidence="17">
    <location>
        <begin position="70"/>
        <end position="75"/>
    </location>
    <ligand>
        <name>NAD(+)</name>
        <dbReference type="ChEBI" id="CHEBI:57540"/>
    </ligand>
</feature>
<keyword evidence="21" id="KW-1185">Reference proteome</keyword>
<feature type="binding site" evidence="17">
    <location>
        <position position="183"/>
    </location>
    <ligand>
        <name>Zn(2+)</name>
        <dbReference type="ChEBI" id="CHEBI:29105"/>
    </ligand>
</feature>
<keyword evidence="9 17" id="KW-0028">Amino-acid biosynthesis</keyword>
<evidence type="ECO:0000256" key="12">
    <source>
        <dbReference type="ARBA" id="ARBA00022833"/>
    </source>
</evidence>
<dbReference type="GO" id="GO:0008652">
    <property type="term" value="P:amino acid biosynthetic process"/>
    <property type="evidence" value="ECO:0007669"/>
    <property type="project" value="UniProtKB-KW"/>
</dbReference>
<dbReference type="GO" id="GO:0046872">
    <property type="term" value="F:metal ion binding"/>
    <property type="evidence" value="ECO:0007669"/>
    <property type="project" value="UniProtKB-KW"/>
</dbReference>
<keyword evidence="13 17" id="KW-0520">NAD</keyword>
<organism evidence="20 21">
    <name type="scientific">Catellatospora bangladeshensis</name>
    <dbReference type="NCBI Taxonomy" id="310355"/>
    <lineage>
        <taxon>Bacteria</taxon>
        <taxon>Bacillati</taxon>
        <taxon>Actinomycetota</taxon>
        <taxon>Actinomycetes</taxon>
        <taxon>Micromonosporales</taxon>
        <taxon>Micromonosporaceae</taxon>
        <taxon>Catellatospora</taxon>
    </lineage>
</organism>
<dbReference type="PANTHER" id="PTHR43622:SF7">
    <property type="entry name" value="3-DEHYDROQUINATE SYNTHASE, CHLOROPLASTIC"/>
    <property type="match status" value="1"/>
</dbReference>
<dbReference type="PANTHER" id="PTHR43622">
    <property type="entry name" value="3-DEHYDROQUINATE SYNTHASE"/>
    <property type="match status" value="1"/>
</dbReference>
<evidence type="ECO:0000256" key="4">
    <source>
        <dbReference type="ARBA" id="ARBA00004661"/>
    </source>
</evidence>
<evidence type="ECO:0000313" key="21">
    <source>
        <dbReference type="Proteomes" id="UP000601223"/>
    </source>
</evidence>
<comment type="caution">
    <text evidence="17">Lacks conserved residue(s) required for the propagation of feature annotation.</text>
</comment>
<dbReference type="InterPro" id="IPR056179">
    <property type="entry name" value="DHQS_C"/>
</dbReference>
<dbReference type="Gene3D" id="1.20.1090.10">
    <property type="entry name" value="Dehydroquinate synthase-like - alpha domain"/>
    <property type="match status" value="1"/>
</dbReference>
<evidence type="ECO:0000256" key="2">
    <source>
        <dbReference type="ARBA" id="ARBA00001911"/>
    </source>
</evidence>
<dbReference type="InterPro" id="IPR016037">
    <property type="entry name" value="DHQ_synth_AroB"/>
</dbReference>
<dbReference type="GO" id="GO:0009073">
    <property type="term" value="P:aromatic amino acid family biosynthetic process"/>
    <property type="evidence" value="ECO:0007669"/>
    <property type="project" value="UniProtKB-KW"/>
</dbReference>
<evidence type="ECO:0000259" key="19">
    <source>
        <dbReference type="Pfam" id="PF24621"/>
    </source>
</evidence>
<keyword evidence="10 17" id="KW-0479">Metal-binding</keyword>
<keyword evidence="11 17" id="KW-0547">Nucleotide-binding</keyword>
<comment type="function">
    <text evidence="17">Catalyzes the conversion of 3-deoxy-D-arabino-heptulosonate 7-phosphate (DAHP) to dehydroquinate (DHQ).</text>
</comment>
<evidence type="ECO:0000256" key="17">
    <source>
        <dbReference type="HAMAP-Rule" id="MF_00110"/>
    </source>
</evidence>
<evidence type="ECO:0000256" key="16">
    <source>
        <dbReference type="ARBA" id="ARBA00023285"/>
    </source>
</evidence>
<dbReference type="GO" id="GO:0003856">
    <property type="term" value="F:3-dehydroquinate synthase activity"/>
    <property type="evidence" value="ECO:0007669"/>
    <property type="project" value="UniProtKB-UniRule"/>
</dbReference>
<gene>
    <name evidence="17 20" type="primary">aroB</name>
    <name evidence="20" type="ORF">Cba03nite_52390</name>
</gene>
<name>A0A8J3NJX2_9ACTN</name>
<comment type="catalytic activity">
    <reaction evidence="1 17">
        <text>7-phospho-2-dehydro-3-deoxy-D-arabino-heptonate = 3-dehydroquinate + phosphate</text>
        <dbReference type="Rhea" id="RHEA:21968"/>
        <dbReference type="ChEBI" id="CHEBI:32364"/>
        <dbReference type="ChEBI" id="CHEBI:43474"/>
        <dbReference type="ChEBI" id="CHEBI:58394"/>
        <dbReference type="EC" id="4.2.3.4"/>
    </reaction>
</comment>
<dbReference type="HAMAP" id="MF_00110">
    <property type="entry name" value="DHQ_synthase"/>
    <property type="match status" value="1"/>
</dbReference>
<dbReference type="EC" id="4.2.3.4" evidence="6 17"/>
<keyword evidence="16 17" id="KW-0170">Cobalt</keyword>
<feature type="binding site" evidence="17">
    <location>
        <position position="246"/>
    </location>
    <ligand>
        <name>Zn(2+)</name>
        <dbReference type="ChEBI" id="CHEBI:29105"/>
    </ligand>
</feature>